<accession>A0A4R6JA01</accession>
<dbReference type="Proteomes" id="UP000294901">
    <property type="component" value="Unassembled WGS sequence"/>
</dbReference>
<evidence type="ECO:0000313" key="2">
    <source>
        <dbReference type="EMBL" id="TDO31266.1"/>
    </source>
</evidence>
<dbReference type="EMBL" id="SNWR01000002">
    <property type="protein sequence ID" value="TDO31266.1"/>
    <property type="molecule type" value="Genomic_DNA"/>
</dbReference>
<dbReference type="InterPro" id="IPR025164">
    <property type="entry name" value="Toastrack_DUF4097"/>
</dbReference>
<proteinExistence type="predicted"/>
<name>A0A4R6JA01_9ACTN</name>
<dbReference type="PANTHER" id="PTHR34094:SF1">
    <property type="entry name" value="PROTEIN FAM185A"/>
    <property type="match status" value="1"/>
</dbReference>
<evidence type="ECO:0000259" key="1">
    <source>
        <dbReference type="Pfam" id="PF13349"/>
    </source>
</evidence>
<dbReference type="OrthoDB" id="3252095at2"/>
<protein>
    <submittedName>
        <fullName evidence="2">Putative adhesin</fullName>
    </submittedName>
</protein>
<sequence length="267" mass="27199">MFEFDHPAPVTVSLRTNAGLVGLHAEQRDTVQVTVEAMDDRDTSREAADKTRVVLDGDTLLIEVPHDAKIWRRAPKLAITARVPAGSTLHGKSASAGIQAAGTWSDVKLDVASADVELAEATGDVALDSASGDLGVGRIGGSAKLGTASGDVRLDDVTGDVKVKSASGDVRVGAVGGSLRASTASGDLSVGRLSTGRSEISTASGDVRVGITAGAGVWLDLNTASGRTTSDLTPTGDTPPTGATIELRVRTASGDIHIHRSSEGKTV</sequence>
<gene>
    <name evidence="2" type="ORF">C8E87_6679</name>
</gene>
<keyword evidence="3" id="KW-1185">Reference proteome</keyword>
<feature type="domain" description="DUF4097" evidence="1">
    <location>
        <begin position="27"/>
        <end position="258"/>
    </location>
</feature>
<comment type="caution">
    <text evidence="2">The sequence shown here is derived from an EMBL/GenBank/DDBJ whole genome shotgun (WGS) entry which is preliminary data.</text>
</comment>
<dbReference type="RefSeq" id="WP_133877407.1">
    <property type="nucleotide sequence ID" value="NZ_BOMD01000045.1"/>
</dbReference>
<reference evidence="2 3" key="1">
    <citation type="submission" date="2019-03" db="EMBL/GenBank/DDBJ databases">
        <title>Sequencing the genomes of 1000 actinobacteria strains.</title>
        <authorList>
            <person name="Klenk H.-P."/>
        </authorList>
    </citation>
    <scope>NUCLEOTIDE SEQUENCE [LARGE SCALE GENOMIC DNA]</scope>
    <source>
        <strain evidence="2 3">DSM 43805</strain>
    </source>
</reference>
<evidence type="ECO:0000313" key="3">
    <source>
        <dbReference type="Proteomes" id="UP000294901"/>
    </source>
</evidence>
<organism evidence="2 3">
    <name type="scientific">Paractinoplanes brasiliensis</name>
    <dbReference type="NCBI Taxonomy" id="52695"/>
    <lineage>
        <taxon>Bacteria</taxon>
        <taxon>Bacillati</taxon>
        <taxon>Actinomycetota</taxon>
        <taxon>Actinomycetes</taxon>
        <taxon>Micromonosporales</taxon>
        <taxon>Micromonosporaceae</taxon>
        <taxon>Paractinoplanes</taxon>
    </lineage>
</organism>
<dbReference type="PANTHER" id="PTHR34094">
    <property type="match status" value="1"/>
</dbReference>
<dbReference type="Pfam" id="PF13349">
    <property type="entry name" value="DUF4097"/>
    <property type="match status" value="1"/>
</dbReference>
<dbReference type="AlphaFoldDB" id="A0A4R6JA01"/>